<reference evidence="7" key="1">
    <citation type="journal article" date="2020" name="mSystems">
        <title>Genome- and Community-Level Interaction Insights into Carbon Utilization and Element Cycling Functions of Hydrothermarchaeota in Hydrothermal Sediment.</title>
        <authorList>
            <person name="Zhou Z."/>
            <person name="Liu Y."/>
            <person name="Xu W."/>
            <person name="Pan J."/>
            <person name="Luo Z.H."/>
            <person name="Li M."/>
        </authorList>
    </citation>
    <scope>NUCLEOTIDE SEQUENCE [LARGE SCALE GENOMIC DNA]</scope>
    <source>
        <strain evidence="7">SpSt-1261</strain>
    </source>
</reference>
<keyword evidence="4 5" id="KW-0472">Membrane</keyword>
<gene>
    <name evidence="7" type="ORF">ENO39_00455</name>
</gene>
<protein>
    <submittedName>
        <fullName evidence="7">Mechanosensitive ion channel</fullName>
    </submittedName>
</protein>
<dbReference type="InterPro" id="IPR023408">
    <property type="entry name" value="MscS_beta-dom_sf"/>
</dbReference>
<dbReference type="RefSeq" id="WP_272984790.1">
    <property type="nucleotide sequence ID" value="NZ_DSFH01000011.1"/>
</dbReference>
<feature type="transmembrane region" description="Helical" evidence="5">
    <location>
        <begin position="21"/>
        <end position="42"/>
    </location>
</feature>
<dbReference type="Gene3D" id="2.30.30.60">
    <property type="match status" value="1"/>
</dbReference>
<evidence type="ECO:0000313" key="7">
    <source>
        <dbReference type="EMBL" id="HEW63520.1"/>
    </source>
</evidence>
<dbReference type="EMBL" id="DSFH01000011">
    <property type="protein sequence ID" value="HEW63520.1"/>
    <property type="molecule type" value="Genomic_DNA"/>
</dbReference>
<keyword evidence="2 5" id="KW-0812">Transmembrane</keyword>
<sequence>MSSNRKEIAKKFTYSIYKLTLWIAAYIIISALINGYVFKLLAEHNLNVSSYSSYINIPLAILFGYLIVASLSDVIYWNLRFKYDHSAAAGARNAIKIIGIGAILASIAGGVAGGTAGVALGGFLGLVVGYASQQVLGQAISGLFLLTIRPFKIGDKVNIVGEDGEVLDIGVMFILLKKSDNTLVYIPNNSVISQKIYKKEIASS</sequence>
<evidence type="ECO:0000256" key="5">
    <source>
        <dbReference type="SAM" id="Phobius"/>
    </source>
</evidence>
<dbReference type="InterPro" id="IPR010920">
    <property type="entry name" value="LSM_dom_sf"/>
</dbReference>
<evidence type="ECO:0000256" key="4">
    <source>
        <dbReference type="ARBA" id="ARBA00023136"/>
    </source>
</evidence>
<organism evidence="7">
    <name type="scientific">Fervidicoccus fontis</name>
    <dbReference type="NCBI Taxonomy" id="683846"/>
    <lineage>
        <taxon>Archaea</taxon>
        <taxon>Thermoproteota</taxon>
        <taxon>Thermoprotei</taxon>
        <taxon>Fervidicoccales</taxon>
        <taxon>Fervidicoccaceae</taxon>
        <taxon>Fervidicoccus</taxon>
    </lineage>
</organism>
<comment type="caution">
    <text evidence="7">The sequence shown here is derived from an EMBL/GenBank/DDBJ whole genome shotgun (WGS) entry which is preliminary data.</text>
</comment>
<evidence type="ECO:0000256" key="2">
    <source>
        <dbReference type="ARBA" id="ARBA00022692"/>
    </source>
</evidence>
<feature type="transmembrane region" description="Helical" evidence="5">
    <location>
        <begin position="130"/>
        <end position="148"/>
    </location>
</feature>
<dbReference type="AlphaFoldDB" id="A0A7C2VA89"/>
<name>A0A7C2VA89_9CREN</name>
<dbReference type="SUPFAM" id="SSF50182">
    <property type="entry name" value="Sm-like ribonucleoproteins"/>
    <property type="match status" value="1"/>
</dbReference>
<evidence type="ECO:0000256" key="3">
    <source>
        <dbReference type="ARBA" id="ARBA00022989"/>
    </source>
</evidence>
<dbReference type="InterPro" id="IPR045275">
    <property type="entry name" value="MscS_archaea/bacteria_type"/>
</dbReference>
<evidence type="ECO:0000259" key="6">
    <source>
        <dbReference type="Pfam" id="PF00924"/>
    </source>
</evidence>
<dbReference type="Pfam" id="PF00924">
    <property type="entry name" value="MS_channel_2nd"/>
    <property type="match status" value="1"/>
</dbReference>
<dbReference type="Proteomes" id="UP000886076">
    <property type="component" value="Unassembled WGS sequence"/>
</dbReference>
<keyword evidence="3 5" id="KW-1133">Transmembrane helix</keyword>
<dbReference type="InterPro" id="IPR006685">
    <property type="entry name" value="MscS_channel_2nd"/>
</dbReference>
<feature type="transmembrane region" description="Helical" evidence="5">
    <location>
        <begin position="97"/>
        <end position="124"/>
    </location>
</feature>
<dbReference type="PANTHER" id="PTHR30221:SF1">
    <property type="entry name" value="SMALL-CONDUCTANCE MECHANOSENSITIVE CHANNEL"/>
    <property type="match status" value="1"/>
</dbReference>
<accession>A0A7C2VA89</accession>
<feature type="domain" description="Mechanosensitive ion channel MscS" evidence="6">
    <location>
        <begin position="136"/>
        <end position="196"/>
    </location>
</feature>
<dbReference type="GO" id="GO:0008381">
    <property type="term" value="F:mechanosensitive monoatomic ion channel activity"/>
    <property type="evidence" value="ECO:0007669"/>
    <property type="project" value="InterPro"/>
</dbReference>
<feature type="transmembrane region" description="Helical" evidence="5">
    <location>
        <begin position="54"/>
        <end position="76"/>
    </location>
</feature>
<dbReference type="PANTHER" id="PTHR30221">
    <property type="entry name" value="SMALL-CONDUCTANCE MECHANOSENSITIVE CHANNEL"/>
    <property type="match status" value="1"/>
</dbReference>
<evidence type="ECO:0000256" key="1">
    <source>
        <dbReference type="ARBA" id="ARBA00004370"/>
    </source>
</evidence>
<comment type="subcellular location">
    <subcellularLocation>
        <location evidence="1">Membrane</location>
    </subcellularLocation>
</comment>
<proteinExistence type="predicted"/>
<dbReference type="GO" id="GO:0016020">
    <property type="term" value="C:membrane"/>
    <property type="evidence" value="ECO:0007669"/>
    <property type="project" value="UniProtKB-SubCell"/>
</dbReference>